<reference evidence="1 2" key="1">
    <citation type="submission" date="2019-02" db="EMBL/GenBank/DDBJ databases">
        <title>Deep-cultivation of Planctomycetes and their phenomic and genomic characterization uncovers novel biology.</title>
        <authorList>
            <person name="Wiegand S."/>
            <person name="Jogler M."/>
            <person name="Boedeker C."/>
            <person name="Pinto D."/>
            <person name="Vollmers J."/>
            <person name="Rivas-Marin E."/>
            <person name="Kohn T."/>
            <person name="Peeters S.H."/>
            <person name="Heuer A."/>
            <person name="Rast P."/>
            <person name="Oberbeckmann S."/>
            <person name="Bunk B."/>
            <person name="Jeske O."/>
            <person name="Meyerdierks A."/>
            <person name="Storesund J.E."/>
            <person name="Kallscheuer N."/>
            <person name="Luecker S."/>
            <person name="Lage O.M."/>
            <person name="Pohl T."/>
            <person name="Merkel B.J."/>
            <person name="Hornburger P."/>
            <person name="Mueller R.-W."/>
            <person name="Bruemmer F."/>
            <person name="Labrenz M."/>
            <person name="Spormann A.M."/>
            <person name="Op den Camp H."/>
            <person name="Overmann J."/>
            <person name="Amann R."/>
            <person name="Jetten M.S.M."/>
            <person name="Mascher T."/>
            <person name="Medema M.H."/>
            <person name="Devos D.P."/>
            <person name="Kaster A.-K."/>
            <person name="Ovreas L."/>
            <person name="Rohde M."/>
            <person name="Galperin M.Y."/>
            <person name="Jogler C."/>
        </authorList>
    </citation>
    <scope>NUCLEOTIDE SEQUENCE [LARGE SCALE GENOMIC DNA]</scope>
    <source>
        <strain evidence="1 2">K22_7</strain>
    </source>
</reference>
<gene>
    <name evidence="1" type="ORF">K227x_49430</name>
</gene>
<evidence type="ECO:0000313" key="2">
    <source>
        <dbReference type="Proteomes" id="UP000318538"/>
    </source>
</evidence>
<dbReference type="Proteomes" id="UP000318538">
    <property type="component" value="Chromosome"/>
</dbReference>
<evidence type="ECO:0000313" key="1">
    <source>
        <dbReference type="EMBL" id="QDT06533.1"/>
    </source>
</evidence>
<organism evidence="1 2">
    <name type="scientific">Rubripirellula lacrimiformis</name>
    <dbReference type="NCBI Taxonomy" id="1930273"/>
    <lineage>
        <taxon>Bacteria</taxon>
        <taxon>Pseudomonadati</taxon>
        <taxon>Planctomycetota</taxon>
        <taxon>Planctomycetia</taxon>
        <taxon>Pirellulales</taxon>
        <taxon>Pirellulaceae</taxon>
        <taxon>Rubripirellula</taxon>
    </lineage>
</organism>
<protein>
    <submittedName>
        <fullName evidence="1">Uncharacterized protein</fullName>
    </submittedName>
</protein>
<name>A0A517NHK4_9BACT</name>
<sequence>MYVRSPATRSLGNTASGLEPVDGCAITPQQAVAIAEPYLETSFNLRSRNLLPERRNSDKSPTDWVTLRGDTYFVARDNYAAINVDFYISYAVAVHAETGALTAPTSHGAGS</sequence>
<dbReference type="EMBL" id="CP036525">
    <property type="protein sequence ID" value="QDT06533.1"/>
    <property type="molecule type" value="Genomic_DNA"/>
</dbReference>
<dbReference type="KEGG" id="rlc:K227x_49430"/>
<accession>A0A517NHK4</accession>
<proteinExistence type="predicted"/>
<keyword evidence="2" id="KW-1185">Reference proteome</keyword>
<dbReference type="AlphaFoldDB" id="A0A517NHK4"/>